<evidence type="ECO:0000256" key="9">
    <source>
        <dbReference type="ARBA" id="ARBA00023237"/>
    </source>
</evidence>
<evidence type="ECO:0000313" key="14">
    <source>
        <dbReference type="EMBL" id="PDH32398.1"/>
    </source>
</evidence>
<evidence type="ECO:0000259" key="13">
    <source>
        <dbReference type="Pfam" id="PF07715"/>
    </source>
</evidence>
<dbReference type="SUPFAM" id="SSF56935">
    <property type="entry name" value="Porins"/>
    <property type="match status" value="1"/>
</dbReference>
<gene>
    <name evidence="14" type="ORF">CNF02_12115</name>
</gene>
<dbReference type="PANTHER" id="PTHR32552:SF90">
    <property type="entry name" value="METAL-PSEUDOPALINE RECEPTOR CNTO"/>
    <property type="match status" value="1"/>
</dbReference>
<dbReference type="Gene3D" id="2.40.170.20">
    <property type="entry name" value="TonB-dependent receptor, beta-barrel domain"/>
    <property type="match status" value="1"/>
</dbReference>
<dbReference type="EMBL" id="NTJZ01000017">
    <property type="protein sequence ID" value="PDH32398.1"/>
    <property type="molecule type" value="Genomic_DNA"/>
</dbReference>
<keyword evidence="8 14" id="KW-0675">Receptor</keyword>
<evidence type="ECO:0000256" key="11">
    <source>
        <dbReference type="RuleBase" id="RU003357"/>
    </source>
</evidence>
<evidence type="ECO:0000256" key="6">
    <source>
        <dbReference type="ARBA" id="ARBA00023077"/>
    </source>
</evidence>
<dbReference type="NCBIfam" id="TIGR01783">
    <property type="entry name" value="TonB-siderophor"/>
    <property type="match status" value="1"/>
</dbReference>
<dbReference type="GO" id="GO:0015891">
    <property type="term" value="P:siderophore transport"/>
    <property type="evidence" value="ECO:0007669"/>
    <property type="project" value="InterPro"/>
</dbReference>
<keyword evidence="9 10" id="KW-0998">Cell outer membrane</keyword>
<sequence>MIFWLNAKEEESMKYRTNKFWFTALVIGFLIPGQKLFAQGNDVIESIFVTSERRAYQANFDDLESPAANQLIDSQLLQDAGVLNLNDALDLSASVARQNNFGGLWNSFSVRGFAGDVNLPSAILVNGFNAGRGFGGPRDIVGIESVEVLKGPRSALFGRGEPGGSINLTTKRPEFRTGGDFRATFGRWNQTRLEVDYQTVAGSAENVGIRLVGFTEESDSFRDTVEIEKYGFYPSLTVELSDQTDVTYELELTKQEVPFDRGVAYSERYDFSPRETFSGEPGDGPIDTEVLGHQFELQHNFSDTWSLLAGLGYRETDFEGGASEPNFGGRQTYFLDGKTLSRFFRFRDYETDYTVLRAELAGEFTSGSIRHRLIFGSDYDEFNTDQLLLRYRPGWFGPNGDINALDPASYLLLDVFNPVYGQHPQPIPGPNTNREEEMNGVGVYVQDQIDLTDNLQIRLGLRWDDFEQDLTNLRSTPAKTVTTSDSRVTPQLGVVYSLNHEFSIYASYGEGFRQQAGSDFRGNQFNPNLTESSELGFKFEGAVTDQVSGSVSLALFDVDQSNILVNDNRPEARAEGWFSADAGEARSRGIEVDAAFETRSGFNLWFSYAYVDAEFTNSNPDADFGAQIDDGDQLINSPKHQGNIQISKSISLNGLMGQIGAGAIYTDERVGWTAYDFFLPSYTTARVFGQVELSDSWSVRIDVDNVFDEEFYTNSYADVWVEPGAPTRWRFSTRYNF</sequence>
<dbReference type="Gene3D" id="2.170.130.10">
    <property type="entry name" value="TonB-dependent receptor, plug domain"/>
    <property type="match status" value="1"/>
</dbReference>
<dbReference type="InterPro" id="IPR000531">
    <property type="entry name" value="Beta-barrel_TonB"/>
</dbReference>
<dbReference type="InterPro" id="IPR012910">
    <property type="entry name" value="Plug_dom"/>
</dbReference>
<keyword evidence="5 10" id="KW-0812">Transmembrane</keyword>
<dbReference type="InterPro" id="IPR036942">
    <property type="entry name" value="Beta-barrel_TonB_sf"/>
</dbReference>
<comment type="caution">
    <text evidence="14">The sequence shown here is derived from an EMBL/GenBank/DDBJ whole genome shotgun (WGS) entry which is preliminary data.</text>
</comment>
<evidence type="ECO:0000313" key="15">
    <source>
        <dbReference type="Proteomes" id="UP000219329"/>
    </source>
</evidence>
<evidence type="ECO:0000256" key="1">
    <source>
        <dbReference type="ARBA" id="ARBA00004571"/>
    </source>
</evidence>
<evidence type="ECO:0000256" key="10">
    <source>
        <dbReference type="PROSITE-ProRule" id="PRU01360"/>
    </source>
</evidence>
<keyword evidence="7 10" id="KW-0472">Membrane</keyword>
<dbReference type="PANTHER" id="PTHR32552">
    <property type="entry name" value="FERRICHROME IRON RECEPTOR-RELATED"/>
    <property type="match status" value="1"/>
</dbReference>
<keyword evidence="6 11" id="KW-0798">TonB box</keyword>
<evidence type="ECO:0000259" key="12">
    <source>
        <dbReference type="Pfam" id="PF00593"/>
    </source>
</evidence>
<evidence type="ECO:0000256" key="2">
    <source>
        <dbReference type="ARBA" id="ARBA00009810"/>
    </source>
</evidence>
<evidence type="ECO:0000256" key="7">
    <source>
        <dbReference type="ARBA" id="ARBA00023136"/>
    </source>
</evidence>
<dbReference type="AlphaFoldDB" id="A0A2A5W7X6"/>
<name>A0A2A5W7X6_9GAMM</name>
<dbReference type="GO" id="GO:0038023">
    <property type="term" value="F:signaling receptor activity"/>
    <property type="evidence" value="ECO:0007669"/>
    <property type="project" value="InterPro"/>
</dbReference>
<feature type="domain" description="TonB-dependent receptor-like beta-barrel" evidence="12">
    <location>
        <begin position="235"/>
        <end position="706"/>
    </location>
</feature>
<keyword evidence="3 10" id="KW-0813">Transport</keyword>
<dbReference type="InterPro" id="IPR037066">
    <property type="entry name" value="Plug_dom_sf"/>
</dbReference>
<accession>A0A2A5W7X6</accession>
<dbReference type="InterPro" id="IPR039426">
    <property type="entry name" value="TonB-dep_rcpt-like"/>
</dbReference>
<evidence type="ECO:0000256" key="3">
    <source>
        <dbReference type="ARBA" id="ARBA00022448"/>
    </source>
</evidence>
<dbReference type="CDD" id="cd01347">
    <property type="entry name" value="ligand_gated_channel"/>
    <property type="match status" value="1"/>
</dbReference>
<dbReference type="Pfam" id="PF00593">
    <property type="entry name" value="TonB_dep_Rec_b-barrel"/>
    <property type="match status" value="1"/>
</dbReference>
<organism evidence="14 15">
    <name type="scientific">OM182 bacterium MED-G28</name>
    <dbReference type="NCBI Taxonomy" id="1986256"/>
    <lineage>
        <taxon>Bacteria</taxon>
        <taxon>Pseudomonadati</taxon>
        <taxon>Pseudomonadota</taxon>
        <taxon>Gammaproteobacteria</taxon>
        <taxon>OMG group</taxon>
        <taxon>OM182 clade</taxon>
    </lineage>
</organism>
<dbReference type="PROSITE" id="PS52016">
    <property type="entry name" value="TONB_DEPENDENT_REC_3"/>
    <property type="match status" value="1"/>
</dbReference>
<comment type="similarity">
    <text evidence="2 10 11">Belongs to the TonB-dependent receptor family.</text>
</comment>
<dbReference type="Pfam" id="PF07715">
    <property type="entry name" value="Plug"/>
    <property type="match status" value="1"/>
</dbReference>
<dbReference type="InterPro" id="IPR010105">
    <property type="entry name" value="TonB_sidphr_rcpt"/>
</dbReference>
<evidence type="ECO:0000256" key="5">
    <source>
        <dbReference type="ARBA" id="ARBA00022692"/>
    </source>
</evidence>
<dbReference type="GO" id="GO:0009279">
    <property type="term" value="C:cell outer membrane"/>
    <property type="evidence" value="ECO:0007669"/>
    <property type="project" value="UniProtKB-SubCell"/>
</dbReference>
<protein>
    <submittedName>
        <fullName evidence="14">TonB-dependent siderophore receptor</fullName>
    </submittedName>
</protein>
<dbReference type="Proteomes" id="UP000219329">
    <property type="component" value="Unassembled WGS sequence"/>
</dbReference>
<dbReference type="GO" id="GO:0015344">
    <property type="term" value="F:siderophore uptake transmembrane transporter activity"/>
    <property type="evidence" value="ECO:0007669"/>
    <property type="project" value="TreeGrafter"/>
</dbReference>
<evidence type="ECO:0000256" key="8">
    <source>
        <dbReference type="ARBA" id="ARBA00023170"/>
    </source>
</evidence>
<comment type="subcellular location">
    <subcellularLocation>
        <location evidence="1 10">Cell outer membrane</location>
        <topology evidence="1 10">Multi-pass membrane protein</topology>
    </subcellularLocation>
</comment>
<evidence type="ECO:0000256" key="4">
    <source>
        <dbReference type="ARBA" id="ARBA00022452"/>
    </source>
</evidence>
<proteinExistence type="inferred from homology"/>
<keyword evidence="4 10" id="KW-1134">Transmembrane beta strand</keyword>
<reference evidence="14 15" key="1">
    <citation type="submission" date="2017-08" db="EMBL/GenBank/DDBJ databases">
        <title>Fine stratification of microbial communities through a metagenomic profile of the photic zone.</title>
        <authorList>
            <person name="Haro-Moreno J.M."/>
            <person name="Lopez-Perez M."/>
            <person name="De La Torre J."/>
            <person name="Picazo A."/>
            <person name="Camacho A."/>
            <person name="Rodriguez-Valera F."/>
        </authorList>
    </citation>
    <scope>NUCLEOTIDE SEQUENCE [LARGE SCALE GENOMIC DNA]</scope>
    <source>
        <strain evidence="14">MED-G28</strain>
    </source>
</reference>
<feature type="domain" description="TonB-dependent receptor plug" evidence="13">
    <location>
        <begin position="63"/>
        <end position="164"/>
    </location>
</feature>